<sequence length="113" mass="12251">MDDPWITADVQAILAKAKHPAATLTALNFAIKRMRAAQIEPTELQLVILTNHIAEMVTRSVTGEPLAAVDPQMFAEVSPEAIQIAADLVTKIGNLADSEKYVASIHFETAKNK</sequence>
<accession>A0ABW1R6A6</accession>
<evidence type="ECO:0000313" key="2">
    <source>
        <dbReference type="Proteomes" id="UP001596253"/>
    </source>
</evidence>
<dbReference type="InterPro" id="IPR020044">
    <property type="entry name" value="PRD_EF0829/AHA3910"/>
</dbReference>
<name>A0ABW1R6A6_9LACO</name>
<dbReference type="Gene3D" id="1.10.1790.10">
    <property type="entry name" value="PRD domain"/>
    <property type="match status" value="1"/>
</dbReference>
<gene>
    <name evidence="1" type="ORF">ACFP3T_12255</name>
</gene>
<dbReference type="SUPFAM" id="SSF63520">
    <property type="entry name" value="PTS-regulatory domain, PRD"/>
    <property type="match status" value="1"/>
</dbReference>
<evidence type="ECO:0000313" key="1">
    <source>
        <dbReference type="EMBL" id="MFC6165446.1"/>
    </source>
</evidence>
<reference evidence="2" key="1">
    <citation type="journal article" date="2019" name="Int. J. Syst. Evol. Microbiol.">
        <title>The Global Catalogue of Microorganisms (GCM) 10K type strain sequencing project: providing services to taxonomists for standard genome sequencing and annotation.</title>
        <authorList>
            <consortium name="The Broad Institute Genomics Platform"/>
            <consortium name="The Broad Institute Genome Sequencing Center for Infectious Disease"/>
            <person name="Wu L."/>
            <person name="Ma J."/>
        </authorList>
    </citation>
    <scope>NUCLEOTIDE SEQUENCE [LARGE SCALE GENOMIC DNA]</scope>
    <source>
        <strain evidence="2">CCM 8932</strain>
    </source>
</reference>
<dbReference type="Proteomes" id="UP001596253">
    <property type="component" value="Unassembled WGS sequence"/>
</dbReference>
<protein>
    <submittedName>
        <fullName evidence="1">Transcriptional regulator</fullName>
    </submittedName>
</protein>
<dbReference type="RefSeq" id="WP_137640072.1">
    <property type="nucleotide sequence ID" value="NZ_BJDK01000013.1"/>
</dbReference>
<dbReference type="EMBL" id="JBHSSD010000051">
    <property type="protein sequence ID" value="MFC6165446.1"/>
    <property type="molecule type" value="Genomic_DNA"/>
</dbReference>
<comment type="caution">
    <text evidence="1">The sequence shown here is derived from an EMBL/GenBank/DDBJ whole genome shotgun (WGS) entry which is preliminary data.</text>
</comment>
<dbReference type="InterPro" id="IPR036634">
    <property type="entry name" value="PRD_sf"/>
</dbReference>
<dbReference type="NCBIfam" id="TIGR03582">
    <property type="entry name" value="EF_0829"/>
    <property type="match status" value="1"/>
</dbReference>
<proteinExistence type="predicted"/>
<keyword evidence="2" id="KW-1185">Reference proteome</keyword>
<organism evidence="1 2">
    <name type="scientific">Lactiplantibacillus dongliensis</name>
    <dbReference type="NCBI Taxonomy" id="2559919"/>
    <lineage>
        <taxon>Bacteria</taxon>
        <taxon>Bacillati</taxon>
        <taxon>Bacillota</taxon>
        <taxon>Bacilli</taxon>
        <taxon>Lactobacillales</taxon>
        <taxon>Lactobacillaceae</taxon>
        <taxon>Lactiplantibacillus</taxon>
    </lineage>
</organism>